<keyword evidence="2" id="KW-0238">DNA-binding</keyword>
<dbReference type="SUPFAM" id="SSF51206">
    <property type="entry name" value="cAMP-binding domain-like"/>
    <property type="match status" value="1"/>
</dbReference>
<dbReference type="SUPFAM" id="SSF46785">
    <property type="entry name" value="Winged helix' DNA-binding domain"/>
    <property type="match status" value="1"/>
</dbReference>
<evidence type="ECO:0000259" key="5">
    <source>
        <dbReference type="PROSITE" id="PS50112"/>
    </source>
</evidence>
<keyword evidence="8" id="KW-1185">Reference proteome</keyword>
<evidence type="ECO:0000313" key="8">
    <source>
        <dbReference type="Proteomes" id="UP000252107"/>
    </source>
</evidence>
<evidence type="ECO:0000259" key="6">
    <source>
        <dbReference type="PROSITE" id="PS51063"/>
    </source>
</evidence>
<dbReference type="SUPFAM" id="SSF55785">
    <property type="entry name" value="PYP-like sensor domain (PAS domain)"/>
    <property type="match status" value="1"/>
</dbReference>
<name>A0A367RUK9_9NOSO</name>
<dbReference type="PROSITE" id="PS50112">
    <property type="entry name" value="PAS"/>
    <property type="match status" value="1"/>
</dbReference>
<dbReference type="Gene3D" id="3.30.450.20">
    <property type="entry name" value="PAS domain"/>
    <property type="match status" value="1"/>
</dbReference>
<dbReference type="InterPro" id="IPR035965">
    <property type="entry name" value="PAS-like_dom_sf"/>
</dbReference>
<dbReference type="Proteomes" id="UP000252107">
    <property type="component" value="Unassembled WGS sequence"/>
</dbReference>
<keyword evidence="1" id="KW-0805">Transcription regulation</keyword>
<dbReference type="SMART" id="SM00091">
    <property type="entry name" value="PAS"/>
    <property type="match status" value="1"/>
</dbReference>
<dbReference type="PROSITE" id="PS51063">
    <property type="entry name" value="HTH_CRP_2"/>
    <property type="match status" value="1"/>
</dbReference>
<gene>
    <name evidence="7" type="ORF">A6770_10750</name>
</gene>
<dbReference type="EMBL" id="LXQD01000054">
    <property type="protein sequence ID" value="RCJ40215.1"/>
    <property type="molecule type" value="Genomic_DNA"/>
</dbReference>
<organism evidence="7 8">
    <name type="scientific">Nostoc minutum NIES-26</name>
    <dbReference type="NCBI Taxonomy" id="1844469"/>
    <lineage>
        <taxon>Bacteria</taxon>
        <taxon>Bacillati</taxon>
        <taxon>Cyanobacteriota</taxon>
        <taxon>Cyanophyceae</taxon>
        <taxon>Nostocales</taxon>
        <taxon>Nostocaceae</taxon>
        <taxon>Nostoc</taxon>
    </lineage>
</organism>
<keyword evidence="3" id="KW-0804">Transcription</keyword>
<dbReference type="InterPro" id="IPR018490">
    <property type="entry name" value="cNMP-bd_dom_sf"/>
</dbReference>
<dbReference type="GO" id="GO:0003677">
    <property type="term" value="F:DNA binding"/>
    <property type="evidence" value="ECO:0007669"/>
    <property type="project" value="UniProtKB-KW"/>
</dbReference>
<proteinExistence type="predicted"/>
<dbReference type="SMART" id="SM00419">
    <property type="entry name" value="HTH_CRP"/>
    <property type="match status" value="1"/>
</dbReference>
<dbReference type="InterPro" id="IPR036390">
    <property type="entry name" value="WH_DNA-bd_sf"/>
</dbReference>
<dbReference type="Pfam" id="PF00989">
    <property type="entry name" value="PAS"/>
    <property type="match status" value="1"/>
</dbReference>
<feature type="domain" description="PAS" evidence="5">
    <location>
        <begin position="73"/>
        <end position="143"/>
    </location>
</feature>
<dbReference type="GO" id="GO:0006355">
    <property type="term" value="P:regulation of DNA-templated transcription"/>
    <property type="evidence" value="ECO:0007669"/>
    <property type="project" value="InterPro"/>
</dbReference>
<feature type="coiled-coil region" evidence="4">
    <location>
        <begin position="39"/>
        <end position="66"/>
    </location>
</feature>
<keyword evidence="4" id="KW-0175">Coiled coil</keyword>
<comment type="caution">
    <text evidence="7">The sequence shown here is derived from an EMBL/GenBank/DDBJ whole genome shotgun (WGS) entry which is preliminary data.</text>
</comment>
<dbReference type="NCBIfam" id="TIGR00229">
    <property type="entry name" value="sensory_box"/>
    <property type="match status" value="1"/>
</dbReference>
<dbReference type="InterPro" id="IPR013767">
    <property type="entry name" value="PAS_fold"/>
</dbReference>
<dbReference type="Pfam" id="PF13545">
    <property type="entry name" value="HTH_Crp_2"/>
    <property type="match status" value="1"/>
</dbReference>
<evidence type="ECO:0000313" key="7">
    <source>
        <dbReference type="EMBL" id="RCJ40215.1"/>
    </source>
</evidence>
<evidence type="ECO:0000256" key="2">
    <source>
        <dbReference type="ARBA" id="ARBA00023125"/>
    </source>
</evidence>
<evidence type="ECO:0000256" key="4">
    <source>
        <dbReference type="SAM" id="Coils"/>
    </source>
</evidence>
<sequence>MNIELFLQRTELLHKRLADLSQTANILLWIPPELLPDAFKEIQSNLRNLHLAVDELYQQNEQLIETQNVLTVEREHYRDLFESAPDGYLITNAKGIVLQANIVASKLLNLSKPFMVGKAFINFIPLEERHHFRSFLNRLSESDKDRELVIRLLQRHGESFNATLTVAVVRNQQGKVISIRWLMRKISVTNKTELLVVNNNSNSLQNRYKYKYTKGENILLNPQEILYVCRGLVKLSTFCETGEEVLVGLAKAGMVFGSSLTSLNNYQAIALCDIDLVSIHVVEIAASSTLSYTLLPKIKERLQQTESFVAICGRRRVKERLHNFLQLLKQEIGEPVLDGTRLSVRFTHEDIASACCTTRVTITRLMGKFEKQGIISFNSTNQIILKDF</sequence>
<dbReference type="CDD" id="cd00130">
    <property type="entry name" value="PAS"/>
    <property type="match status" value="1"/>
</dbReference>
<feature type="domain" description="HTH crp-type" evidence="6">
    <location>
        <begin position="315"/>
        <end position="388"/>
    </location>
</feature>
<dbReference type="CDD" id="cd00092">
    <property type="entry name" value="HTH_CRP"/>
    <property type="match status" value="1"/>
</dbReference>
<dbReference type="InterPro" id="IPR036388">
    <property type="entry name" value="WH-like_DNA-bd_sf"/>
</dbReference>
<dbReference type="AlphaFoldDB" id="A0A367RUK9"/>
<protein>
    <submittedName>
        <fullName evidence="7">Transcriptional regulator</fullName>
    </submittedName>
</protein>
<dbReference type="InterPro" id="IPR012318">
    <property type="entry name" value="HTH_CRP"/>
</dbReference>
<dbReference type="Gene3D" id="2.60.120.10">
    <property type="entry name" value="Jelly Rolls"/>
    <property type="match status" value="1"/>
</dbReference>
<dbReference type="Gene3D" id="1.10.10.10">
    <property type="entry name" value="Winged helix-like DNA-binding domain superfamily/Winged helix DNA-binding domain"/>
    <property type="match status" value="1"/>
</dbReference>
<evidence type="ECO:0000256" key="3">
    <source>
        <dbReference type="ARBA" id="ARBA00023163"/>
    </source>
</evidence>
<evidence type="ECO:0000256" key="1">
    <source>
        <dbReference type="ARBA" id="ARBA00023015"/>
    </source>
</evidence>
<reference evidence="7" key="1">
    <citation type="submission" date="2016-04" db="EMBL/GenBank/DDBJ databases">
        <authorList>
            <person name="Tabuchi Yagui T.R."/>
        </authorList>
    </citation>
    <scope>NUCLEOTIDE SEQUENCE [LARGE SCALE GENOMIC DNA]</scope>
    <source>
        <strain evidence="7">NIES-26</strain>
    </source>
</reference>
<dbReference type="InterPro" id="IPR000014">
    <property type="entry name" value="PAS"/>
</dbReference>
<dbReference type="InterPro" id="IPR014710">
    <property type="entry name" value="RmlC-like_jellyroll"/>
</dbReference>
<accession>A0A367RUK9</accession>